<keyword evidence="4" id="KW-1185">Reference proteome</keyword>
<feature type="binding site" evidence="2">
    <location>
        <position position="17"/>
    </location>
    <ligand>
        <name>substrate</name>
    </ligand>
</feature>
<feature type="binding site" evidence="2">
    <location>
        <position position="63"/>
    </location>
    <ligand>
        <name>substrate</name>
    </ligand>
</feature>
<comment type="caution">
    <text evidence="3">The sequence shown here is derived from an EMBL/GenBank/DDBJ whole genome shotgun (WGS) entry which is preliminary data.</text>
</comment>
<dbReference type="EMBL" id="JAOQJL010000001">
    <property type="protein sequence ID" value="MCU6763971.1"/>
    <property type="molecule type" value="Genomic_DNA"/>
</dbReference>
<dbReference type="HAMAP" id="MF_01139">
    <property type="entry name" value="ISPT"/>
    <property type="match status" value="1"/>
</dbReference>
<organism evidence="3 4">
    <name type="scientific">Blautia ammoniilytica</name>
    <dbReference type="NCBI Taxonomy" id="2981782"/>
    <lineage>
        <taxon>Bacteria</taxon>
        <taxon>Bacillati</taxon>
        <taxon>Bacillota</taxon>
        <taxon>Clostridia</taxon>
        <taxon>Lachnospirales</taxon>
        <taxon>Lachnospiraceae</taxon>
        <taxon>Blautia</taxon>
    </lineage>
</organism>
<feature type="binding site" evidence="2">
    <location>
        <begin position="57"/>
        <end position="59"/>
    </location>
    <ligand>
        <name>substrate</name>
    </ligand>
</feature>
<dbReference type="InterPro" id="IPR036424">
    <property type="entry name" value="UPP_synth-like_sf"/>
</dbReference>
<feature type="binding site" evidence="2">
    <location>
        <position position="61"/>
    </location>
    <ligand>
        <name>substrate</name>
    </ligand>
</feature>
<keyword evidence="2" id="KW-0479">Metal-binding</keyword>
<dbReference type="Proteomes" id="UP001652409">
    <property type="component" value="Unassembled WGS sequence"/>
</dbReference>
<evidence type="ECO:0000256" key="1">
    <source>
        <dbReference type="ARBA" id="ARBA00022679"/>
    </source>
</evidence>
<name>A0ABT2TP36_9FIRM</name>
<evidence type="ECO:0000313" key="3">
    <source>
        <dbReference type="EMBL" id="MCU6763971.1"/>
    </source>
</evidence>
<dbReference type="RefSeq" id="WP_158420177.1">
    <property type="nucleotide sequence ID" value="NZ_JAOQJL010000001.1"/>
</dbReference>
<feature type="binding site" evidence="2">
    <location>
        <position position="12"/>
    </location>
    <ligand>
        <name>Mg(2+)</name>
        <dbReference type="ChEBI" id="CHEBI:18420"/>
    </ligand>
</feature>
<dbReference type="GO" id="GO:0016740">
    <property type="term" value="F:transferase activity"/>
    <property type="evidence" value="ECO:0007669"/>
    <property type="project" value="UniProtKB-KW"/>
</dbReference>
<gene>
    <name evidence="3" type="ORF">OCV61_00900</name>
</gene>
<feature type="binding site" evidence="2">
    <location>
        <position position="199"/>
    </location>
    <ligand>
        <name>Mg(2+)</name>
        <dbReference type="ChEBI" id="CHEBI:18420"/>
    </ligand>
</feature>
<comment type="function">
    <text evidence="2">Catalyzes the condensation of isopentenyl diphosphate (IPP) with allylic pyrophosphates generating different type of terpenoids.</text>
</comment>
<feature type="binding site" evidence="2">
    <location>
        <position position="29"/>
    </location>
    <ligand>
        <name>substrate</name>
    </ligand>
</feature>
<feature type="binding site" evidence="2">
    <location>
        <begin position="186"/>
        <end position="188"/>
    </location>
    <ligand>
        <name>substrate</name>
    </ligand>
</feature>
<accession>A0ABT2TP36</accession>
<reference evidence="3 4" key="1">
    <citation type="journal article" date="2021" name="ISME Commun">
        <title>Automated analysis of genomic sequences facilitates high-throughput and comprehensive description of bacteria.</title>
        <authorList>
            <person name="Hitch T.C.A."/>
        </authorList>
    </citation>
    <scope>NUCLEOTIDE SEQUENCE [LARGE SCALE GENOMIC DNA]</scope>
    <source>
        <strain evidence="3 4">Sanger_23</strain>
    </source>
</reference>
<dbReference type="InterPro" id="IPR018520">
    <property type="entry name" value="UPP_synth-like_CS"/>
</dbReference>
<dbReference type="SUPFAM" id="SSF64005">
    <property type="entry name" value="Undecaprenyl diphosphate synthase"/>
    <property type="match status" value="1"/>
</dbReference>
<keyword evidence="1 2" id="KW-0808">Transferase</keyword>
<dbReference type="NCBIfam" id="TIGR00055">
    <property type="entry name" value="uppS"/>
    <property type="match status" value="1"/>
</dbReference>
<dbReference type="CDD" id="cd00475">
    <property type="entry name" value="Cis_IPPS"/>
    <property type="match status" value="1"/>
</dbReference>
<dbReference type="InterPro" id="IPR001441">
    <property type="entry name" value="UPP_synth-like"/>
</dbReference>
<comment type="cofactor">
    <cofactor evidence="2">
        <name>Mg(2+)</name>
        <dbReference type="ChEBI" id="CHEBI:18420"/>
    </cofactor>
    <text evidence="2">Binds 2 magnesium ions per subunit.</text>
</comment>
<dbReference type="PANTHER" id="PTHR10291:SF0">
    <property type="entry name" value="DEHYDRODOLICHYL DIPHOSPHATE SYNTHASE 2"/>
    <property type="match status" value="1"/>
</dbReference>
<feature type="binding site" evidence="2">
    <location>
        <begin position="13"/>
        <end position="16"/>
    </location>
    <ligand>
        <name>substrate</name>
    </ligand>
</feature>
<feature type="binding site" evidence="2">
    <location>
        <position position="180"/>
    </location>
    <ligand>
        <name>substrate</name>
    </ligand>
</feature>
<comment type="similarity">
    <text evidence="2">Belongs to the UPP synthase family.</text>
</comment>
<dbReference type="PANTHER" id="PTHR10291">
    <property type="entry name" value="DEHYDRODOLICHYL DIPHOSPHATE SYNTHASE FAMILY MEMBER"/>
    <property type="match status" value="1"/>
</dbReference>
<dbReference type="PROSITE" id="PS01066">
    <property type="entry name" value="UPP_SYNTHASE"/>
    <property type="match status" value="1"/>
</dbReference>
<dbReference type="EC" id="2.5.1.-" evidence="2"/>
<dbReference type="Gene3D" id="3.40.1180.10">
    <property type="entry name" value="Decaprenyl diphosphate synthase-like"/>
    <property type="match status" value="1"/>
</dbReference>
<proteinExistence type="inferred from homology"/>
<comment type="subunit">
    <text evidence="2">Homodimer.</text>
</comment>
<evidence type="ECO:0000256" key="2">
    <source>
        <dbReference type="HAMAP-Rule" id="MF_01139"/>
    </source>
</evidence>
<sequence>MKVPNHVAIILDGNGRWAKAKGMPRTYGHVKGCANLETICDDVKDLGIKYLTVYAFSTENWKRSRDEVEALMKLFRSYLKKCVKIAERNKMRVKIIGDTSVFDEVIRERIHYLEEVSKDYDELYFQIALNYGSRDEITRGMRRMAQDAAEGKLIPAQITEETIEGYLDTAGVPDPDLLIRTSGELRLSNFLLWQLAYTEFYFTEVPWPDFDKQELIRAIEKYNQRDRRYGGVKEEQHV</sequence>
<dbReference type="NCBIfam" id="NF011405">
    <property type="entry name" value="PRK14830.1"/>
    <property type="match status" value="1"/>
</dbReference>
<feature type="active site" evidence="2">
    <location>
        <position position="12"/>
    </location>
</feature>
<dbReference type="Pfam" id="PF01255">
    <property type="entry name" value="Prenyltransf"/>
    <property type="match status" value="1"/>
</dbReference>
<protein>
    <recommendedName>
        <fullName evidence="2">Isoprenyl transferase</fullName>
        <ecNumber evidence="2">2.5.1.-</ecNumber>
    </recommendedName>
</protein>
<keyword evidence="2" id="KW-0460">Magnesium</keyword>
<feature type="active site" description="Proton acceptor" evidence="2">
    <location>
        <position position="60"/>
    </location>
</feature>
<evidence type="ECO:0000313" key="4">
    <source>
        <dbReference type="Proteomes" id="UP001652409"/>
    </source>
</evidence>
<feature type="binding site" evidence="2">
    <location>
        <position position="25"/>
    </location>
    <ligand>
        <name>substrate</name>
    </ligand>
</feature>